<dbReference type="RefSeq" id="WP_040736538.1">
    <property type="nucleotide sequence ID" value="NZ_QJKF01000016.1"/>
</dbReference>
<proteinExistence type="predicted"/>
<organism evidence="3 4">
    <name type="scientific">Nocardia tenerifensis</name>
    <dbReference type="NCBI Taxonomy" id="228006"/>
    <lineage>
        <taxon>Bacteria</taxon>
        <taxon>Bacillati</taxon>
        <taxon>Actinomycetota</taxon>
        <taxon>Actinomycetes</taxon>
        <taxon>Mycobacteriales</taxon>
        <taxon>Nocardiaceae</taxon>
        <taxon>Nocardia</taxon>
    </lineage>
</organism>
<gene>
    <name evidence="3" type="ORF">DFR70_11641</name>
</gene>
<feature type="region of interest" description="Disordered" evidence="1">
    <location>
        <begin position="45"/>
        <end position="71"/>
    </location>
</feature>
<reference evidence="3 4" key="1">
    <citation type="submission" date="2018-05" db="EMBL/GenBank/DDBJ databases">
        <title>Genomic Encyclopedia of Type Strains, Phase IV (KMG-IV): sequencing the most valuable type-strain genomes for metagenomic binning, comparative biology and taxonomic classification.</title>
        <authorList>
            <person name="Goeker M."/>
        </authorList>
    </citation>
    <scope>NUCLEOTIDE SEQUENCE [LARGE SCALE GENOMIC DNA]</scope>
    <source>
        <strain evidence="3 4">DSM 44704</strain>
    </source>
</reference>
<sequence length="202" mass="21309">MIERRGTVAAVGALLIAAVGCGGGEQRRGPDLSAAPTGVRWQPFQGVPLPHTDQGPKSEADGAATGFEHSPRGAGVAAITHAVRLAVASDGQWAKVAAREVVPGTAKDEWAVNRVQLSITGPATPDYAPRVLGYRITGYTDQRSTVDVHTEYSDSSKAVNHTTVEWFGDDWRLRLPDPGATARPIESIDVIPDGAVKLEAPK</sequence>
<feature type="domain" description="DUF8175" evidence="2">
    <location>
        <begin position="32"/>
        <end position="188"/>
    </location>
</feature>
<evidence type="ECO:0000313" key="4">
    <source>
        <dbReference type="Proteomes" id="UP000247569"/>
    </source>
</evidence>
<dbReference type="Pfam" id="PF26526">
    <property type="entry name" value="DUF8175"/>
    <property type="match status" value="1"/>
</dbReference>
<dbReference type="Proteomes" id="UP000247569">
    <property type="component" value="Unassembled WGS sequence"/>
</dbReference>
<protein>
    <recommendedName>
        <fullName evidence="2">DUF8175 domain-containing protein</fullName>
    </recommendedName>
</protein>
<comment type="caution">
    <text evidence="3">The sequence shown here is derived from an EMBL/GenBank/DDBJ whole genome shotgun (WGS) entry which is preliminary data.</text>
</comment>
<dbReference type="InterPro" id="IPR058488">
    <property type="entry name" value="DUF8175"/>
</dbReference>
<evidence type="ECO:0000259" key="2">
    <source>
        <dbReference type="Pfam" id="PF26526"/>
    </source>
</evidence>
<dbReference type="PROSITE" id="PS51257">
    <property type="entry name" value="PROKAR_LIPOPROTEIN"/>
    <property type="match status" value="1"/>
</dbReference>
<dbReference type="EMBL" id="QJKF01000016">
    <property type="protein sequence ID" value="PXX57811.1"/>
    <property type="molecule type" value="Genomic_DNA"/>
</dbReference>
<dbReference type="OrthoDB" id="4426844at2"/>
<dbReference type="AlphaFoldDB" id="A0A318KEC6"/>
<accession>A0A318KEC6</accession>
<keyword evidence="4" id="KW-1185">Reference proteome</keyword>
<name>A0A318KEC6_9NOCA</name>
<evidence type="ECO:0000313" key="3">
    <source>
        <dbReference type="EMBL" id="PXX57811.1"/>
    </source>
</evidence>
<evidence type="ECO:0000256" key="1">
    <source>
        <dbReference type="SAM" id="MobiDB-lite"/>
    </source>
</evidence>